<organism evidence="10 11">
    <name type="scientific">Thauera sinica</name>
    <dbReference type="NCBI Taxonomy" id="2665146"/>
    <lineage>
        <taxon>Bacteria</taxon>
        <taxon>Pseudomonadati</taxon>
        <taxon>Pseudomonadota</taxon>
        <taxon>Betaproteobacteria</taxon>
        <taxon>Rhodocyclales</taxon>
        <taxon>Zoogloeaceae</taxon>
        <taxon>Thauera</taxon>
    </lineage>
</organism>
<comment type="subcellular location">
    <subcellularLocation>
        <location evidence="1">Cell membrane</location>
        <topology evidence="1">Multi-pass membrane protein</topology>
    </subcellularLocation>
</comment>
<keyword evidence="3 10" id="KW-0328">Glycosyltransferase</keyword>
<evidence type="ECO:0000256" key="3">
    <source>
        <dbReference type="ARBA" id="ARBA00022676"/>
    </source>
</evidence>
<feature type="transmembrane region" description="Helical" evidence="8">
    <location>
        <begin position="351"/>
        <end position="371"/>
    </location>
</feature>
<feature type="transmembrane region" description="Helical" evidence="8">
    <location>
        <begin position="215"/>
        <end position="233"/>
    </location>
</feature>
<evidence type="ECO:0000256" key="2">
    <source>
        <dbReference type="ARBA" id="ARBA00022475"/>
    </source>
</evidence>
<feature type="transmembrane region" description="Helical" evidence="8">
    <location>
        <begin position="74"/>
        <end position="90"/>
    </location>
</feature>
<accession>A0ABW1AQF0</accession>
<dbReference type="EMBL" id="JBHSOG010000030">
    <property type="protein sequence ID" value="MFC5769528.1"/>
    <property type="molecule type" value="Genomic_DNA"/>
</dbReference>
<feature type="transmembrane region" description="Helical" evidence="8">
    <location>
        <begin position="299"/>
        <end position="316"/>
    </location>
</feature>
<proteinExistence type="predicted"/>
<keyword evidence="11" id="KW-1185">Reference proteome</keyword>
<dbReference type="RefSeq" id="WP_232516588.1">
    <property type="nucleotide sequence ID" value="NZ_JBHSOG010000030.1"/>
</dbReference>
<dbReference type="PANTHER" id="PTHR33908">
    <property type="entry name" value="MANNOSYLTRANSFERASE YKCB-RELATED"/>
    <property type="match status" value="1"/>
</dbReference>
<feature type="domain" description="Glycosyltransferase RgtA/B/C/D-like" evidence="9">
    <location>
        <begin position="72"/>
        <end position="231"/>
    </location>
</feature>
<dbReference type="GO" id="GO:0016757">
    <property type="term" value="F:glycosyltransferase activity"/>
    <property type="evidence" value="ECO:0007669"/>
    <property type="project" value="UniProtKB-KW"/>
</dbReference>
<comment type="caution">
    <text evidence="10">The sequence shown here is derived from an EMBL/GenBank/DDBJ whole genome shotgun (WGS) entry which is preliminary data.</text>
</comment>
<dbReference type="InterPro" id="IPR050297">
    <property type="entry name" value="LipidA_mod_glycosyltrf_83"/>
</dbReference>
<sequence length="524" mass="57018">MAPPRGMMPATPPRHPALTALILLLPLASFFLMLGATPLFDVDEGAFSEATREMFERGDFLSTYLNGENRFDKPILIYWLQAIPFMAFGATEWAFRLPSALAATIWCYATWQFARERFGAGTALAALTVAATAIGPLAIGRAATADALLNMLLALALFDAWRHLESGRRAPLLRSYLWIGLGVLTKGPIALIVPGAVTFLYCASRLEWRRWLRSVFDPAGWTILAVLVVPWYAAALSIHGQDFIDGFILKHNVKRFTGSLEGHTGSLFYYVAAVPLLLLPWTAPLVSALRRVRTDAATGVRRFLWLWAGFVVVFFSLSGTKLPHYVLYGSTPLFLLVAAHREDLRRAWLHLLPPTLLLAGFAALPILAGQLSQGSAGNVYYRAQLAEAHAVTSPAYYVVTAGALLLWLAVAIFWKSPVWSRLSLGAAISVAVLTTTVSPWAGALLQGPVKEAALAARALGGTVVAWRFDAPSISVYREAVTPLRAPEAGELAITRIDRVPEAGYETLFRKGGVVLVRRIAAAAQ</sequence>
<evidence type="ECO:0000256" key="7">
    <source>
        <dbReference type="ARBA" id="ARBA00023136"/>
    </source>
</evidence>
<keyword evidence="2" id="KW-1003">Cell membrane</keyword>
<evidence type="ECO:0000256" key="8">
    <source>
        <dbReference type="SAM" id="Phobius"/>
    </source>
</evidence>
<dbReference type="PANTHER" id="PTHR33908:SF3">
    <property type="entry name" value="UNDECAPRENYL PHOSPHATE-ALPHA-4-AMINO-4-DEOXY-L-ARABINOSE ARABINOSYL TRANSFERASE"/>
    <property type="match status" value="1"/>
</dbReference>
<keyword evidence="7 8" id="KW-0472">Membrane</keyword>
<feature type="transmembrane region" description="Helical" evidence="8">
    <location>
        <begin position="120"/>
        <end position="140"/>
    </location>
</feature>
<dbReference type="EC" id="2.4.-.-" evidence="10"/>
<keyword evidence="6 8" id="KW-1133">Transmembrane helix</keyword>
<evidence type="ECO:0000256" key="4">
    <source>
        <dbReference type="ARBA" id="ARBA00022679"/>
    </source>
</evidence>
<feature type="transmembrane region" description="Helical" evidence="8">
    <location>
        <begin position="267"/>
        <end position="287"/>
    </location>
</feature>
<evidence type="ECO:0000256" key="5">
    <source>
        <dbReference type="ARBA" id="ARBA00022692"/>
    </source>
</evidence>
<evidence type="ECO:0000259" key="9">
    <source>
        <dbReference type="Pfam" id="PF13231"/>
    </source>
</evidence>
<evidence type="ECO:0000313" key="10">
    <source>
        <dbReference type="EMBL" id="MFC5769528.1"/>
    </source>
</evidence>
<keyword evidence="5 8" id="KW-0812">Transmembrane</keyword>
<feature type="transmembrane region" description="Helical" evidence="8">
    <location>
        <begin position="176"/>
        <end position="203"/>
    </location>
</feature>
<gene>
    <name evidence="10" type="ORF">ACFPTN_09080</name>
</gene>
<evidence type="ECO:0000313" key="11">
    <source>
        <dbReference type="Proteomes" id="UP001595974"/>
    </source>
</evidence>
<feature type="transmembrane region" description="Helical" evidence="8">
    <location>
        <begin position="395"/>
        <end position="414"/>
    </location>
</feature>
<keyword evidence="4 10" id="KW-0808">Transferase</keyword>
<name>A0ABW1AQF0_9RHOO</name>
<evidence type="ECO:0000256" key="1">
    <source>
        <dbReference type="ARBA" id="ARBA00004651"/>
    </source>
</evidence>
<dbReference type="Proteomes" id="UP001595974">
    <property type="component" value="Unassembled WGS sequence"/>
</dbReference>
<evidence type="ECO:0000256" key="6">
    <source>
        <dbReference type="ARBA" id="ARBA00022989"/>
    </source>
</evidence>
<dbReference type="Pfam" id="PF13231">
    <property type="entry name" value="PMT_2"/>
    <property type="match status" value="1"/>
</dbReference>
<dbReference type="InterPro" id="IPR038731">
    <property type="entry name" value="RgtA/B/C-like"/>
</dbReference>
<protein>
    <submittedName>
        <fullName evidence="10">ArnT family glycosyltransferase</fullName>
        <ecNumber evidence="10">2.4.-.-</ecNumber>
    </submittedName>
</protein>
<reference evidence="11" key="1">
    <citation type="journal article" date="2019" name="Int. J. Syst. Evol. Microbiol.">
        <title>The Global Catalogue of Microorganisms (GCM) 10K type strain sequencing project: providing services to taxonomists for standard genome sequencing and annotation.</title>
        <authorList>
            <consortium name="The Broad Institute Genomics Platform"/>
            <consortium name="The Broad Institute Genome Sequencing Center for Infectious Disease"/>
            <person name="Wu L."/>
            <person name="Ma J."/>
        </authorList>
    </citation>
    <scope>NUCLEOTIDE SEQUENCE [LARGE SCALE GENOMIC DNA]</scope>
    <source>
        <strain evidence="11">SHR3</strain>
    </source>
</reference>